<evidence type="ECO:0000256" key="1">
    <source>
        <dbReference type="SAM" id="Phobius"/>
    </source>
</evidence>
<gene>
    <name evidence="2" type="ORF">DGD08_01950</name>
</gene>
<keyword evidence="1" id="KW-1133">Transmembrane helix</keyword>
<name>A0A3D4V6K8_9BACT</name>
<proteinExistence type="predicted"/>
<sequence length="73" mass="7812">MSDCSYAFRVLLTAGLTVLVSRLWLGIIMHRHPDPKAAPLRAQSIGGLLTIALVMALAAIVWGIVAAIWICGQ</sequence>
<dbReference type="Proteomes" id="UP000264071">
    <property type="component" value="Unassembled WGS sequence"/>
</dbReference>
<comment type="caution">
    <text evidence="2">The sequence shown here is derived from an EMBL/GenBank/DDBJ whole genome shotgun (WGS) entry which is preliminary data.</text>
</comment>
<reference evidence="2 3" key="1">
    <citation type="journal article" date="2018" name="Nat. Biotechnol.">
        <title>A standardized bacterial taxonomy based on genome phylogeny substantially revises the tree of life.</title>
        <authorList>
            <person name="Parks D.H."/>
            <person name="Chuvochina M."/>
            <person name="Waite D.W."/>
            <person name="Rinke C."/>
            <person name="Skarshewski A."/>
            <person name="Chaumeil P.A."/>
            <person name="Hugenholtz P."/>
        </authorList>
    </citation>
    <scope>NUCLEOTIDE SEQUENCE [LARGE SCALE GENOMIC DNA]</scope>
    <source>
        <strain evidence="2">UBA8844</strain>
    </source>
</reference>
<evidence type="ECO:0000313" key="3">
    <source>
        <dbReference type="Proteomes" id="UP000264071"/>
    </source>
</evidence>
<organism evidence="2 3">
    <name type="scientific">Gemmatimonas aurantiaca</name>
    <dbReference type="NCBI Taxonomy" id="173480"/>
    <lineage>
        <taxon>Bacteria</taxon>
        <taxon>Pseudomonadati</taxon>
        <taxon>Gemmatimonadota</taxon>
        <taxon>Gemmatimonadia</taxon>
        <taxon>Gemmatimonadales</taxon>
        <taxon>Gemmatimonadaceae</taxon>
        <taxon>Gemmatimonas</taxon>
    </lineage>
</organism>
<accession>A0A3D4V6K8</accession>
<keyword evidence="1" id="KW-0812">Transmembrane</keyword>
<dbReference type="AlphaFoldDB" id="A0A3D4V6K8"/>
<evidence type="ECO:0000313" key="2">
    <source>
        <dbReference type="EMBL" id="HCT55957.1"/>
    </source>
</evidence>
<protein>
    <submittedName>
        <fullName evidence="2">Uncharacterized protein</fullName>
    </submittedName>
</protein>
<keyword evidence="1" id="KW-0472">Membrane</keyword>
<feature type="transmembrane region" description="Helical" evidence="1">
    <location>
        <begin position="45"/>
        <end position="70"/>
    </location>
</feature>
<dbReference type="EMBL" id="DPIY01000002">
    <property type="protein sequence ID" value="HCT55957.1"/>
    <property type="molecule type" value="Genomic_DNA"/>
</dbReference>
<feature type="transmembrane region" description="Helical" evidence="1">
    <location>
        <begin position="6"/>
        <end position="25"/>
    </location>
</feature>